<reference evidence="3" key="1">
    <citation type="submission" date="2018-09" db="EMBL/GenBank/DDBJ databases">
        <authorList>
            <person name="Livingstone P.G."/>
            <person name="Whitworth D.E."/>
        </authorList>
    </citation>
    <scope>NUCLEOTIDE SEQUENCE [LARGE SCALE GENOMIC DNA]</scope>
    <source>
        <strain evidence="3">AB047A</strain>
    </source>
</reference>
<gene>
    <name evidence="2" type="ORF">D7X96_09675</name>
</gene>
<dbReference type="OrthoDB" id="5511233at2"/>
<dbReference type="Proteomes" id="UP000282656">
    <property type="component" value="Unassembled WGS sequence"/>
</dbReference>
<dbReference type="EMBL" id="RAWM01000018">
    <property type="protein sequence ID" value="RKH71040.1"/>
    <property type="molecule type" value="Genomic_DNA"/>
</dbReference>
<evidence type="ECO:0008006" key="4">
    <source>
        <dbReference type="Google" id="ProtNLM"/>
    </source>
</evidence>
<evidence type="ECO:0000313" key="2">
    <source>
        <dbReference type="EMBL" id="RKH71040.1"/>
    </source>
</evidence>
<sequence>MKANGFVVLAAVLAWMGVAEAEPQPAQLVIWGGGKDTAEAEASLGRWQERVKNKVWDGTLKVAEGYPRIVKSDTVPGLKPGFMVVVLGACAPAEGPKVLETLKAFEPGAYTRDVTWAQPLACPQLGPEWRVLHSKSWKKKDGTLTAVLLQGPESKDAYHPTLQALRVMLRAPDGELLGVDERSGDPSENDFAKQPGFIPTLDGSGPTVTYLDIGAGCTAGPNVYETRVRYSTAGETLTPQTRTETLVDNTHNCDR</sequence>
<keyword evidence="1" id="KW-0732">Signal</keyword>
<protein>
    <recommendedName>
        <fullName evidence="4">Lipoprotein</fullName>
    </recommendedName>
</protein>
<organism evidence="2 3">
    <name type="scientific">Corallococcus interemptor</name>
    <dbReference type="NCBI Taxonomy" id="2316720"/>
    <lineage>
        <taxon>Bacteria</taxon>
        <taxon>Pseudomonadati</taxon>
        <taxon>Myxococcota</taxon>
        <taxon>Myxococcia</taxon>
        <taxon>Myxococcales</taxon>
        <taxon>Cystobacterineae</taxon>
        <taxon>Myxococcaceae</taxon>
        <taxon>Corallococcus</taxon>
    </lineage>
</organism>
<accession>A0A3A8QVR6</accession>
<dbReference type="AlphaFoldDB" id="A0A3A8QVR6"/>
<evidence type="ECO:0000256" key="1">
    <source>
        <dbReference type="SAM" id="SignalP"/>
    </source>
</evidence>
<feature type="signal peptide" evidence="1">
    <location>
        <begin position="1"/>
        <end position="21"/>
    </location>
</feature>
<comment type="caution">
    <text evidence="2">The sequence shown here is derived from an EMBL/GenBank/DDBJ whole genome shotgun (WGS) entry which is preliminary data.</text>
</comment>
<name>A0A3A8QVR6_9BACT</name>
<evidence type="ECO:0000313" key="3">
    <source>
        <dbReference type="Proteomes" id="UP000282656"/>
    </source>
</evidence>
<feature type="chain" id="PRO_5017318227" description="Lipoprotein" evidence="1">
    <location>
        <begin position="22"/>
        <end position="255"/>
    </location>
</feature>
<keyword evidence="3" id="KW-1185">Reference proteome</keyword>
<dbReference type="RefSeq" id="WP_121769556.1">
    <property type="nucleotide sequence ID" value="NZ_RAWM01000018.1"/>
</dbReference>
<proteinExistence type="predicted"/>